<dbReference type="RefSeq" id="WP_186923752.1">
    <property type="nucleotide sequence ID" value="NZ_JACOFW010000019.1"/>
</dbReference>
<name>A0ABR6X7W9_9BURK</name>
<dbReference type="EMBL" id="JACOFW010000019">
    <property type="protein sequence ID" value="MBC3808675.1"/>
    <property type="molecule type" value="Genomic_DNA"/>
</dbReference>
<comment type="caution">
    <text evidence="5">The sequence shown here is derived from an EMBL/GenBank/DDBJ whole genome shotgun (WGS) entry which is preliminary data.</text>
</comment>
<dbReference type="InterPro" id="IPR036679">
    <property type="entry name" value="FlgN-like_sf"/>
</dbReference>
<organism evidence="5 6">
    <name type="scientific">Undibacterium seohonense</name>
    <dbReference type="NCBI Taxonomy" id="1344950"/>
    <lineage>
        <taxon>Bacteria</taxon>
        <taxon>Pseudomonadati</taxon>
        <taxon>Pseudomonadota</taxon>
        <taxon>Betaproteobacteria</taxon>
        <taxon>Burkholderiales</taxon>
        <taxon>Oxalobacteraceae</taxon>
        <taxon>Undibacterium</taxon>
    </lineage>
</organism>
<dbReference type="Pfam" id="PF05130">
    <property type="entry name" value="FlgN"/>
    <property type="match status" value="1"/>
</dbReference>
<evidence type="ECO:0000313" key="6">
    <source>
        <dbReference type="Proteomes" id="UP000648257"/>
    </source>
</evidence>
<dbReference type="InterPro" id="IPR007809">
    <property type="entry name" value="FlgN-like"/>
</dbReference>
<dbReference type="SUPFAM" id="SSF140566">
    <property type="entry name" value="FlgN-like"/>
    <property type="match status" value="1"/>
</dbReference>
<keyword evidence="5" id="KW-0966">Cell projection</keyword>
<keyword evidence="5" id="KW-0969">Cilium</keyword>
<comment type="similarity">
    <text evidence="2">Belongs to the FlgN family.</text>
</comment>
<evidence type="ECO:0000256" key="3">
    <source>
        <dbReference type="ARBA" id="ARBA00022795"/>
    </source>
</evidence>
<accession>A0ABR6X7W9</accession>
<keyword evidence="3" id="KW-1005">Bacterial flagellum biogenesis</keyword>
<comment type="function">
    <text evidence="1">Required for the efficient initiation of filament assembly.</text>
</comment>
<evidence type="ECO:0000256" key="4">
    <source>
        <dbReference type="SAM" id="MobiDB-lite"/>
    </source>
</evidence>
<evidence type="ECO:0000256" key="1">
    <source>
        <dbReference type="ARBA" id="ARBA00002397"/>
    </source>
</evidence>
<evidence type="ECO:0000313" key="5">
    <source>
        <dbReference type="EMBL" id="MBC3808675.1"/>
    </source>
</evidence>
<sequence length="164" mass="17999">MNDFLTNTARLQEIMDLEIHAMQSLIQILEQEQLVLVNNEAEKLESITPIKSQLLAKLVELEKNRASTLSQLGVNNDAAGIHGLFSDSRINSQLKESWHQLLKVSADAQEQNRTNGLLINRQLNKNQATLNVLQSGNSHQAGSMYGADGQSKLKPSTGRGIVAG</sequence>
<evidence type="ECO:0000256" key="2">
    <source>
        <dbReference type="ARBA" id="ARBA00007703"/>
    </source>
</evidence>
<feature type="region of interest" description="Disordered" evidence="4">
    <location>
        <begin position="138"/>
        <end position="164"/>
    </location>
</feature>
<gene>
    <name evidence="5" type="ORF">H8K52_15115</name>
</gene>
<dbReference type="Gene3D" id="1.20.58.300">
    <property type="entry name" value="FlgN-like"/>
    <property type="match status" value="1"/>
</dbReference>
<dbReference type="Proteomes" id="UP000648257">
    <property type="component" value="Unassembled WGS sequence"/>
</dbReference>
<protein>
    <submittedName>
        <fullName evidence="5">Flagellar protein FlgN</fullName>
    </submittedName>
</protein>
<reference evidence="5 6" key="1">
    <citation type="submission" date="2020-08" db="EMBL/GenBank/DDBJ databases">
        <title>Novel species isolated from subtropical streams in China.</title>
        <authorList>
            <person name="Lu H."/>
        </authorList>
    </citation>
    <scope>NUCLEOTIDE SEQUENCE [LARGE SCALE GENOMIC DNA]</scope>
    <source>
        <strain evidence="5 6">KACC 16656</strain>
    </source>
</reference>
<keyword evidence="5" id="KW-0282">Flagellum</keyword>
<keyword evidence="6" id="KW-1185">Reference proteome</keyword>
<proteinExistence type="inferred from homology"/>